<dbReference type="PANTHER" id="PTHR43000">
    <property type="entry name" value="DTDP-D-GLUCOSE 4,6-DEHYDRATASE-RELATED"/>
    <property type="match status" value="1"/>
</dbReference>
<evidence type="ECO:0000259" key="5">
    <source>
        <dbReference type="Pfam" id="PF13439"/>
    </source>
</evidence>
<sequence length="703" mass="80326">MKSILITGSSGLIGRALCKKLSKLYHIEQFDNKLPKECAEYGDILSPNILQKRLECCDGVIHLAAVSRVIWGEKHPDLCWQTNVTGTHHVLDSAYNTAKKPWVLYASSREVYGQQQVFPVKESAPLQPLNIYARSKVAAEELVTKYKSKGLQTAIVRFSSVYGDVDDHHDRVVPAFCHATAMGTPIHIEGAGNTFDFTHVIDVAEGISNIIKHLEKGHEVPTIHLTSGQPVSLKKLAELAIKFGNHHSQFIIKPPRIFDVSNFYGDNTLARTFLNWTPKINIEIGVPQLIIYSQTLCHGLAKNHEVHVITREENPFTEDFSLNVTQDSNQPSITLHKINIPLEKYRYRYQHSQIDELVAILLDRVKPDLVHIGHLNHLSTSLVKVVSKNNIPIVYTLHDYWLMCPRGQFIQRNPSVRGPLWSLCNGQEDKKCAQYCYSGYFSGNEDETSLDTTYWAGWIKRRMHHVNKMVENIKYFISPSYYLYNRYVKDFGLPRHKMIYLDYGFDLNRLTGRKRITNETFTFGYIGTHIPAKGIQLLIKAFSKLGKNCQLRIWGRPRPQNTDGLHAVTSKLPFEVQSRIEWLPEYINEKIVSAVFNRVDCIVVPSIWVENSPLVIHEALQVRIPVITANIGGMAEYVHHEVNGLLFEHRNEESLSKQMQRLVNNPSWAKELGLRGYIQSQNGNIPSIKNHIIEIERIYNSLL</sequence>
<dbReference type="Pfam" id="PF00534">
    <property type="entry name" value="Glycos_transf_1"/>
    <property type="match status" value="1"/>
</dbReference>
<organism evidence="6 7">
    <name type="scientific">Glossina pallidipes</name>
    <name type="common">Tsetse fly</name>
    <dbReference type="NCBI Taxonomy" id="7398"/>
    <lineage>
        <taxon>Eukaryota</taxon>
        <taxon>Metazoa</taxon>
        <taxon>Ecdysozoa</taxon>
        <taxon>Arthropoda</taxon>
        <taxon>Hexapoda</taxon>
        <taxon>Insecta</taxon>
        <taxon>Pterygota</taxon>
        <taxon>Neoptera</taxon>
        <taxon>Endopterygota</taxon>
        <taxon>Diptera</taxon>
        <taxon>Brachycera</taxon>
        <taxon>Muscomorpha</taxon>
        <taxon>Hippoboscoidea</taxon>
        <taxon>Glossinidae</taxon>
        <taxon>Glossina</taxon>
    </lineage>
</organism>
<accession>A0A1A9Z2C2</accession>
<dbReference type="AlphaFoldDB" id="A0A1A9Z2C2"/>
<feature type="domain" description="Glycosyl transferase family 1" evidence="3">
    <location>
        <begin position="516"/>
        <end position="673"/>
    </location>
</feature>
<dbReference type="InterPro" id="IPR001509">
    <property type="entry name" value="Epimerase_deHydtase"/>
</dbReference>
<feature type="domain" description="Glycosyltransferase subfamily 4-like N-terminal" evidence="5">
    <location>
        <begin position="294"/>
        <end position="509"/>
    </location>
</feature>
<dbReference type="Pfam" id="PF13439">
    <property type="entry name" value="Glyco_transf_4"/>
    <property type="match status" value="1"/>
</dbReference>
<evidence type="ECO:0000256" key="2">
    <source>
        <dbReference type="ARBA" id="ARBA00022676"/>
    </source>
</evidence>
<dbReference type="InterPro" id="IPR036291">
    <property type="entry name" value="NAD(P)-bd_dom_sf"/>
</dbReference>
<evidence type="ECO:0000313" key="7">
    <source>
        <dbReference type="Proteomes" id="UP000092445"/>
    </source>
</evidence>
<comment type="similarity">
    <text evidence="1">Belongs to the NAD(P)-dependent epimerase/dehydratase family.</text>
</comment>
<dbReference type="SUPFAM" id="SSF53756">
    <property type="entry name" value="UDP-Glycosyltransferase/glycogen phosphorylase"/>
    <property type="match status" value="1"/>
</dbReference>
<feature type="domain" description="NAD-dependent epimerase/dehydratase" evidence="4">
    <location>
        <begin position="4"/>
        <end position="217"/>
    </location>
</feature>
<dbReference type="STRING" id="7398.A0A1A9Z2C2"/>
<evidence type="ECO:0000313" key="6">
    <source>
        <dbReference type="EnsemblMetazoa" id="GPAI001595-PA"/>
    </source>
</evidence>
<name>A0A1A9Z2C2_GLOPL</name>
<keyword evidence="2" id="KW-0328">Glycosyltransferase</keyword>
<evidence type="ECO:0000256" key="1">
    <source>
        <dbReference type="ARBA" id="ARBA00007637"/>
    </source>
</evidence>
<dbReference type="Proteomes" id="UP000092445">
    <property type="component" value="Unassembled WGS sequence"/>
</dbReference>
<dbReference type="InterPro" id="IPR028098">
    <property type="entry name" value="Glyco_trans_4-like_N"/>
</dbReference>
<dbReference type="InterPro" id="IPR001296">
    <property type="entry name" value="Glyco_trans_1"/>
</dbReference>
<reference evidence="6" key="2">
    <citation type="submission" date="2020-05" db="UniProtKB">
        <authorList>
            <consortium name="EnsemblMetazoa"/>
        </authorList>
    </citation>
    <scope>IDENTIFICATION</scope>
    <source>
        <strain evidence="6">IAEA</strain>
    </source>
</reference>
<dbReference type="VEuPathDB" id="VectorBase:GPAI001595"/>
<evidence type="ECO:0008006" key="8">
    <source>
        <dbReference type="Google" id="ProtNLM"/>
    </source>
</evidence>
<evidence type="ECO:0000259" key="4">
    <source>
        <dbReference type="Pfam" id="PF01370"/>
    </source>
</evidence>
<dbReference type="Gene3D" id="3.40.50.2000">
    <property type="entry name" value="Glycogen Phosphorylase B"/>
    <property type="match status" value="2"/>
</dbReference>
<keyword evidence="7" id="KW-1185">Reference proteome</keyword>
<dbReference type="Pfam" id="PF01370">
    <property type="entry name" value="Epimerase"/>
    <property type="match status" value="1"/>
</dbReference>
<dbReference type="EnsemblMetazoa" id="GPAI001595-RA">
    <property type="protein sequence ID" value="GPAI001595-PA"/>
    <property type="gene ID" value="GPAI001595"/>
</dbReference>
<dbReference type="SUPFAM" id="SSF51735">
    <property type="entry name" value="NAD(P)-binding Rossmann-fold domains"/>
    <property type="match status" value="1"/>
</dbReference>
<protein>
    <recommendedName>
        <fullName evidence="8">NAD-dependent epimerase/dehydratase domain-containing protein</fullName>
    </recommendedName>
</protein>
<evidence type="ECO:0000259" key="3">
    <source>
        <dbReference type="Pfam" id="PF00534"/>
    </source>
</evidence>
<reference evidence="7" key="1">
    <citation type="submission" date="2014-03" db="EMBL/GenBank/DDBJ databases">
        <authorList>
            <person name="Aksoy S."/>
            <person name="Warren W."/>
            <person name="Wilson R.K."/>
        </authorList>
    </citation>
    <scope>NUCLEOTIDE SEQUENCE [LARGE SCALE GENOMIC DNA]</scope>
    <source>
        <strain evidence="7">IAEA</strain>
    </source>
</reference>
<dbReference type="GO" id="GO:0016757">
    <property type="term" value="F:glycosyltransferase activity"/>
    <property type="evidence" value="ECO:0007669"/>
    <property type="project" value="UniProtKB-KW"/>
</dbReference>
<dbReference type="Gene3D" id="3.40.50.720">
    <property type="entry name" value="NAD(P)-binding Rossmann-like Domain"/>
    <property type="match status" value="1"/>
</dbReference>
<keyword evidence="2" id="KW-0808">Transferase</keyword>
<proteinExistence type="inferred from homology"/>